<proteinExistence type="predicted"/>
<dbReference type="AlphaFoldDB" id="A0A0F9JDN9"/>
<sequence length="32" mass="3688">MDIREEIENILLKEAENLLLGFSSRITDQILA</sequence>
<accession>A0A0F9JDN9</accession>
<gene>
    <name evidence="1" type="ORF">LCGC14_1769430</name>
</gene>
<evidence type="ECO:0000313" key="1">
    <source>
        <dbReference type="EMBL" id="KKM03941.1"/>
    </source>
</evidence>
<comment type="caution">
    <text evidence="1">The sequence shown here is derived from an EMBL/GenBank/DDBJ whole genome shotgun (WGS) entry which is preliminary data.</text>
</comment>
<reference evidence="1" key="1">
    <citation type="journal article" date="2015" name="Nature">
        <title>Complex archaea that bridge the gap between prokaryotes and eukaryotes.</title>
        <authorList>
            <person name="Spang A."/>
            <person name="Saw J.H."/>
            <person name="Jorgensen S.L."/>
            <person name="Zaremba-Niedzwiedzka K."/>
            <person name="Martijn J."/>
            <person name="Lind A.E."/>
            <person name="van Eijk R."/>
            <person name="Schleper C."/>
            <person name="Guy L."/>
            <person name="Ettema T.J."/>
        </authorList>
    </citation>
    <scope>NUCLEOTIDE SEQUENCE</scope>
</reference>
<dbReference type="EMBL" id="LAZR01016569">
    <property type="protein sequence ID" value="KKM03941.1"/>
    <property type="molecule type" value="Genomic_DNA"/>
</dbReference>
<feature type="non-terminal residue" evidence="1">
    <location>
        <position position="32"/>
    </location>
</feature>
<name>A0A0F9JDN9_9ZZZZ</name>
<organism evidence="1">
    <name type="scientific">marine sediment metagenome</name>
    <dbReference type="NCBI Taxonomy" id="412755"/>
    <lineage>
        <taxon>unclassified sequences</taxon>
        <taxon>metagenomes</taxon>
        <taxon>ecological metagenomes</taxon>
    </lineage>
</organism>
<protein>
    <submittedName>
        <fullName evidence="1">Uncharacterized protein</fullName>
    </submittedName>
</protein>